<reference evidence="8 10" key="2">
    <citation type="journal article" date="2013" name="Nature">
        <title>Insights into bilaterian evolution from three spiralian genomes.</title>
        <authorList>
            <person name="Simakov O."/>
            <person name="Marletaz F."/>
            <person name="Cho S.J."/>
            <person name="Edsinger-Gonzales E."/>
            <person name="Havlak P."/>
            <person name="Hellsten U."/>
            <person name="Kuo D.H."/>
            <person name="Larsson T."/>
            <person name="Lv J."/>
            <person name="Arendt D."/>
            <person name="Savage R."/>
            <person name="Osoegawa K."/>
            <person name="de Jong P."/>
            <person name="Grimwood J."/>
            <person name="Chapman J.A."/>
            <person name="Shapiro H."/>
            <person name="Aerts A."/>
            <person name="Otillar R.P."/>
            <person name="Terry A.Y."/>
            <person name="Boore J.L."/>
            <person name="Grigoriev I.V."/>
            <person name="Lindberg D.R."/>
            <person name="Seaver E.C."/>
            <person name="Weisblat D.A."/>
            <person name="Putnam N.H."/>
            <person name="Rokhsar D.S."/>
        </authorList>
    </citation>
    <scope>NUCLEOTIDE SEQUENCE</scope>
    <source>
        <strain evidence="8 10">I ESC-2004</strain>
    </source>
</reference>
<evidence type="ECO:0000256" key="5">
    <source>
        <dbReference type="RuleBase" id="RU000682"/>
    </source>
</evidence>
<dbReference type="PROSITE" id="PS50071">
    <property type="entry name" value="HOMEOBOX_2"/>
    <property type="match status" value="1"/>
</dbReference>
<name>R7TBA9_CAPTE</name>
<dbReference type="Gene3D" id="1.10.10.60">
    <property type="entry name" value="Homeodomain-like"/>
    <property type="match status" value="1"/>
</dbReference>
<dbReference type="PANTHER" id="PTHR47421">
    <property type="entry name" value="GS HOMEOBOX 2"/>
    <property type="match status" value="1"/>
</dbReference>
<feature type="DNA-binding region" description="Homeobox" evidence="4">
    <location>
        <begin position="180"/>
        <end position="239"/>
    </location>
</feature>
<dbReference type="AlphaFoldDB" id="R7TBA9"/>
<dbReference type="GO" id="GO:0000981">
    <property type="term" value="F:DNA-binding transcription factor activity, RNA polymerase II-specific"/>
    <property type="evidence" value="ECO:0007669"/>
    <property type="project" value="InterPro"/>
</dbReference>
<keyword evidence="2 4" id="KW-0371">Homeobox</keyword>
<dbReference type="EnsemblMetazoa" id="CapteT156652">
    <property type="protein sequence ID" value="CapteP156652"/>
    <property type="gene ID" value="CapteG156652"/>
</dbReference>
<dbReference type="PROSITE" id="PS00027">
    <property type="entry name" value="HOMEOBOX_1"/>
    <property type="match status" value="1"/>
</dbReference>
<keyword evidence="10" id="KW-1185">Reference proteome</keyword>
<dbReference type="PANTHER" id="PTHR47421:SF2">
    <property type="entry name" value="GS HOMEOBOX 1"/>
    <property type="match status" value="1"/>
</dbReference>
<dbReference type="InterPro" id="IPR042191">
    <property type="entry name" value="GSH1/2"/>
</dbReference>
<evidence type="ECO:0000256" key="6">
    <source>
        <dbReference type="SAM" id="MobiDB-lite"/>
    </source>
</evidence>
<comment type="subcellular location">
    <subcellularLocation>
        <location evidence="4 5">Nucleus</location>
    </subcellularLocation>
</comment>
<organism evidence="8">
    <name type="scientific">Capitella teleta</name>
    <name type="common">Polychaete worm</name>
    <dbReference type="NCBI Taxonomy" id="283909"/>
    <lineage>
        <taxon>Eukaryota</taxon>
        <taxon>Metazoa</taxon>
        <taxon>Spiralia</taxon>
        <taxon>Lophotrochozoa</taxon>
        <taxon>Annelida</taxon>
        <taxon>Polychaeta</taxon>
        <taxon>Sedentaria</taxon>
        <taxon>Scolecida</taxon>
        <taxon>Capitellidae</taxon>
        <taxon>Capitella</taxon>
    </lineage>
</organism>
<evidence type="ECO:0000259" key="7">
    <source>
        <dbReference type="PROSITE" id="PS50071"/>
    </source>
</evidence>
<feature type="compositionally biased region" description="Low complexity" evidence="6">
    <location>
        <begin position="144"/>
        <end position="156"/>
    </location>
</feature>
<gene>
    <name evidence="8" type="ORF">CAPTEDRAFT_156652</name>
</gene>
<dbReference type="HOGENOM" id="CLU_974025_0_0_1"/>
<evidence type="ECO:0000313" key="8">
    <source>
        <dbReference type="EMBL" id="ELT90777.1"/>
    </source>
</evidence>
<dbReference type="InterPro" id="IPR001356">
    <property type="entry name" value="HD"/>
</dbReference>
<evidence type="ECO:0000256" key="3">
    <source>
        <dbReference type="ARBA" id="ARBA00023242"/>
    </source>
</evidence>
<dbReference type="InterPro" id="IPR009057">
    <property type="entry name" value="Homeodomain-like_sf"/>
</dbReference>
<evidence type="ECO:0000256" key="1">
    <source>
        <dbReference type="ARBA" id="ARBA00023125"/>
    </source>
</evidence>
<proteinExistence type="predicted"/>
<accession>R7TBA9</accession>
<dbReference type="InterPro" id="IPR020479">
    <property type="entry name" value="HD_metazoa"/>
</dbReference>
<feature type="compositionally biased region" description="Polar residues" evidence="6">
    <location>
        <begin position="20"/>
        <end position="34"/>
    </location>
</feature>
<keyword evidence="3 4" id="KW-0539">Nucleus</keyword>
<keyword evidence="1 4" id="KW-0238">DNA-binding</keyword>
<sequence>MTSSTSFSVDTLLYKGKPPKSSTSQIHQDSSPRSAIQPALFARTPLLPPPRNLFSETDGDKLLSRMLCCPICLTSGHYGQICPLTIPVSANRLPSPYPHHKPVFSLSPLHVTSPFPRTHHMTIPTRHFTGNGGHVMTPQRPSERGSPPESSSPSGEGTKKGHSPPLPCPDDDADESSDAVKRMRTAFSSTQLLELEREFASNMYLSRLRRIEIATYLSLSEKQVKIWFQNRRVKFKKEGAAHGSRDHPHCQCQLRSCTSRDRKRDHVTEHTDIEVNVTDDSDEKCL</sequence>
<dbReference type="EMBL" id="KB310769">
    <property type="protein sequence ID" value="ELT90777.1"/>
    <property type="molecule type" value="Genomic_DNA"/>
</dbReference>
<dbReference type="SUPFAM" id="SSF46689">
    <property type="entry name" value="Homeodomain-like"/>
    <property type="match status" value="1"/>
</dbReference>
<evidence type="ECO:0000256" key="4">
    <source>
        <dbReference type="PROSITE-ProRule" id="PRU00108"/>
    </source>
</evidence>
<evidence type="ECO:0000256" key="2">
    <source>
        <dbReference type="ARBA" id="ARBA00023155"/>
    </source>
</evidence>
<dbReference type="STRING" id="283909.R7TBA9"/>
<dbReference type="OrthoDB" id="6159439at2759"/>
<dbReference type="GO" id="GO:1990837">
    <property type="term" value="F:sequence-specific double-stranded DNA binding"/>
    <property type="evidence" value="ECO:0007669"/>
    <property type="project" value="TreeGrafter"/>
</dbReference>
<dbReference type="InterPro" id="IPR017970">
    <property type="entry name" value="Homeobox_CS"/>
</dbReference>
<feature type="domain" description="Homeobox" evidence="7">
    <location>
        <begin position="178"/>
        <end position="238"/>
    </location>
</feature>
<dbReference type="EMBL" id="AMQN01014160">
    <property type="status" value="NOT_ANNOTATED_CDS"/>
    <property type="molecule type" value="Genomic_DNA"/>
</dbReference>
<protein>
    <submittedName>
        <fullName evidence="9">Gsx</fullName>
    </submittedName>
</protein>
<dbReference type="CDD" id="cd00086">
    <property type="entry name" value="homeodomain"/>
    <property type="match status" value="1"/>
</dbReference>
<feature type="region of interest" description="Disordered" evidence="6">
    <location>
        <begin position="120"/>
        <end position="179"/>
    </location>
</feature>
<dbReference type="Proteomes" id="UP000014760">
    <property type="component" value="Unassembled WGS sequence"/>
</dbReference>
<reference evidence="10" key="1">
    <citation type="submission" date="2012-12" db="EMBL/GenBank/DDBJ databases">
        <authorList>
            <person name="Hellsten U."/>
            <person name="Grimwood J."/>
            <person name="Chapman J.A."/>
            <person name="Shapiro H."/>
            <person name="Aerts A."/>
            <person name="Otillar R.P."/>
            <person name="Terry A.Y."/>
            <person name="Boore J.L."/>
            <person name="Simakov O."/>
            <person name="Marletaz F."/>
            <person name="Cho S.-J."/>
            <person name="Edsinger-Gonzales E."/>
            <person name="Havlak P."/>
            <person name="Kuo D.-H."/>
            <person name="Larsson T."/>
            <person name="Lv J."/>
            <person name="Arendt D."/>
            <person name="Savage R."/>
            <person name="Osoegawa K."/>
            <person name="de Jong P."/>
            <person name="Lindberg D.R."/>
            <person name="Seaver E.C."/>
            <person name="Weisblat D.A."/>
            <person name="Putnam N.H."/>
            <person name="Grigoriev I.V."/>
            <person name="Rokhsar D.S."/>
        </authorList>
    </citation>
    <scope>NUCLEOTIDE SEQUENCE</scope>
    <source>
        <strain evidence="10">I ESC-2004</strain>
    </source>
</reference>
<reference evidence="9" key="3">
    <citation type="submission" date="2015-06" db="UniProtKB">
        <authorList>
            <consortium name="EnsemblMetazoa"/>
        </authorList>
    </citation>
    <scope>IDENTIFICATION</scope>
</reference>
<dbReference type="Pfam" id="PF00046">
    <property type="entry name" value="Homeodomain"/>
    <property type="match status" value="1"/>
</dbReference>
<dbReference type="SMART" id="SM00389">
    <property type="entry name" value="HOX"/>
    <property type="match status" value="1"/>
</dbReference>
<evidence type="ECO:0000313" key="9">
    <source>
        <dbReference type="EnsemblMetazoa" id="CapteP156652"/>
    </source>
</evidence>
<dbReference type="FunCoup" id="R7TBA9">
    <property type="interactions" value="14"/>
</dbReference>
<feature type="region of interest" description="Disordered" evidence="6">
    <location>
        <begin position="1"/>
        <end position="34"/>
    </location>
</feature>
<dbReference type="GO" id="GO:0005634">
    <property type="term" value="C:nucleus"/>
    <property type="evidence" value="ECO:0007669"/>
    <property type="project" value="UniProtKB-SubCell"/>
</dbReference>
<evidence type="ECO:0000313" key="10">
    <source>
        <dbReference type="Proteomes" id="UP000014760"/>
    </source>
</evidence>
<dbReference type="PRINTS" id="PR00024">
    <property type="entry name" value="HOMEOBOX"/>
</dbReference>